<accession>A0A366ENL6</accession>
<name>A0A366ENL6_9HYPH</name>
<dbReference type="Proteomes" id="UP000253529">
    <property type="component" value="Unassembled WGS sequence"/>
</dbReference>
<evidence type="ECO:0000256" key="1">
    <source>
        <dbReference type="SAM" id="MobiDB-lite"/>
    </source>
</evidence>
<proteinExistence type="predicted"/>
<gene>
    <name evidence="2" type="ORF">DFR50_14738</name>
</gene>
<evidence type="ECO:0000313" key="3">
    <source>
        <dbReference type="Proteomes" id="UP000253529"/>
    </source>
</evidence>
<keyword evidence="3" id="KW-1185">Reference proteome</keyword>
<feature type="region of interest" description="Disordered" evidence="1">
    <location>
        <begin position="1"/>
        <end position="62"/>
    </location>
</feature>
<dbReference type="AlphaFoldDB" id="A0A366ENL6"/>
<comment type="caution">
    <text evidence="2">The sequence shown here is derived from an EMBL/GenBank/DDBJ whole genome shotgun (WGS) entry which is preliminary data.</text>
</comment>
<reference evidence="2 3" key="1">
    <citation type="submission" date="2018-06" db="EMBL/GenBank/DDBJ databases">
        <title>Genomic Encyclopedia of Type Strains, Phase IV (KMG-IV): sequencing the most valuable type-strain genomes for metagenomic binning, comparative biology and taxonomic classification.</title>
        <authorList>
            <person name="Goeker M."/>
        </authorList>
    </citation>
    <scope>NUCLEOTIDE SEQUENCE [LARGE SCALE GENOMIC DNA]</scope>
    <source>
        <strain evidence="2 3">DSM 24875</strain>
    </source>
</reference>
<organism evidence="2 3">
    <name type="scientific">Roseiarcus fermentans</name>
    <dbReference type="NCBI Taxonomy" id="1473586"/>
    <lineage>
        <taxon>Bacteria</taxon>
        <taxon>Pseudomonadati</taxon>
        <taxon>Pseudomonadota</taxon>
        <taxon>Alphaproteobacteria</taxon>
        <taxon>Hyphomicrobiales</taxon>
        <taxon>Roseiarcaceae</taxon>
        <taxon>Roseiarcus</taxon>
    </lineage>
</organism>
<evidence type="ECO:0000313" key="2">
    <source>
        <dbReference type="EMBL" id="RBP03065.1"/>
    </source>
</evidence>
<sequence length="84" mass="8291">MTLPAVLARSPKGDAAIQGPPAPTLQRGDARHTNGGLGVTGGATPNPVIARSNPRVEEPGGTKTVCPCGGGAARPRCALRGLLG</sequence>
<protein>
    <submittedName>
        <fullName evidence="2">Uncharacterized protein</fullName>
    </submittedName>
</protein>
<dbReference type="EMBL" id="QNRK01000047">
    <property type="protein sequence ID" value="RBP03065.1"/>
    <property type="molecule type" value="Genomic_DNA"/>
</dbReference>